<organism evidence="2 3">
    <name type="scientific">Pseudonocardia humida</name>
    <dbReference type="NCBI Taxonomy" id="2800819"/>
    <lineage>
        <taxon>Bacteria</taxon>
        <taxon>Bacillati</taxon>
        <taxon>Actinomycetota</taxon>
        <taxon>Actinomycetes</taxon>
        <taxon>Pseudonocardiales</taxon>
        <taxon>Pseudonocardiaceae</taxon>
        <taxon>Pseudonocardia</taxon>
    </lineage>
</organism>
<evidence type="ECO:0000259" key="1">
    <source>
        <dbReference type="Pfam" id="PF01323"/>
    </source>
</evidence>
<gene>
    <name evidence="2" type="ORF">KDL28_12195</name>
</gene>
<comment type="caution">
    <text evidence="2">The sequence shown here is derived from an EMBL/GenBank/DDBJ whole genome shotgun (WGS) entry which is preliminary data.</text>
</comment>
<accession>A0ABT0ZYT4</accession>
<reference evidence="2" key="1">
    <citation type="submission" date="2021-04" db="EMBL/GenBank/DDBJ databases">
        <title>Pseudonocardia sp. nov., isolated from sandy soil of mangrove forest.</title>
        <authorList>
            <person name="Zan Z."/>
            <person name="Huang R."/>
            <person name="Liu W."/>
        </authorList>
    </citation>
    <scope>NUCLEOTIDE SEQUENCE</scope>
    <source>
        <strain evidence="2">S2-4</strain>
    </source>
</reference>
<dbReference type="EMBL" id="JAGSOV010000024">
    <property type="protein sequence ID" value="MCO1655814.1"/>
    <property type="molecule type" value="Genomic_DNA"/>
</dbReference>
<proteinExistence type="predicted"/>
<dbReference type="InterPro" id="IPR036249">
    <property type="entry name" value="Thioredoxin-like_sf"/>
</dbReference>
<dbReference type="Proteomes" id="UP001165283">
    <property type="component" value="Unassembled WGS sequence"/>
</dbReference>
<dbReference type="Gene3D" id="3.40.30.10">
    <property type="entry name" value="Glutaredoxin"/>
    <property type="match status" value="1"/>
</dbReference>
<evidence type="ECO:0000313" key="2">
    <source>
        <dbReference type="EMBL" id="MCO1655814.1"/>
    </source>
</evidence>
<sequence length="224" mass="23778">MTTSTPHRTDARLRIDLWSDVVCPWCYLGAARLRKAIDGSPRADSIDLVLHAYELDPTAPARARPNLEYLTAKFGVPAAQVEEMEAGMAARAAAEGLPYTAHRPHAATFDIHRLLAHAAQTGAAEPLMTVLQRELFSGGRDVFDHAVLADLAAEVGLDRGAAAEVLAGTAHTGDVRADIADAQRIGVRGVPFAVLAGRLGVSGASEVDGYAHAIERAWEIVDEG</sequence>
<name>A0ABT0ZYT4_9PSEU</name>
<keyword evidence="3" id="KW-1185">Reference proteome</keyword>
<evidence type="ECO:0000313" key="3">
    <source>
        <dbReference type="Proteomes" id="UP001165283"/>
    </source>
</evidence>
<dbReference type="InterPro" id="IPR001853">
    <property type="entry name" value="DSBA-like_thioredoxin_dom"/>
</dbReference>
<dbReference type="RefSeq" id="WP_252437952.1">
    <property type="nucleotide sequence ID" value="NZ_JAGSOV010000024.1"/>
</dbReference>
<dbReference type="PANTHER" id="PTHR13887:SF41">
    <property type="entry name" value="THIOREDOXIN SUPERFAMILY PROTEIN"/>
    <property type="match status" value="1"/>
</dbReference>
<protein>
    <submittedName>
        <fullName evidence="2">DsbA family oxidoreductase</fullName>
    </submittedName>
</protein>
<dbReference type="Pfam" id="PF01323">
    <property type="entry name" value="DSBA"/>
    <property type="match status" value="1"/>
</dbReference>
<dbReference type="CDD" id="cd03024">
    <property type="entry name" value="DsbA_FrnE"/>
    <property type="match status" value="1"/>
</dbReference>
<dbReference type="SUPFAM" id="SSF52833">
    <property type="entry name" value="Thioredoxin-like"/>
    <property type="match status" value="1"/>
</dbReference>
<feature type="domain" description="DSBA-like thioredoxin" evidence="1">
    <location>
        <begin position="15"/>
        <end position="214"/>
    </location>
</feature>
<dbReference type="PANTHER" id="PTHR13887">
    <property type="entry name" value="GLUTATHIONE S-TRANSFERASE KAPPA"/>
    <property type="match status" value="1"/>
</dbReference>